<gene>
    <name evidence="3" type="ORF">CGZ92_11925</name>
</gene>
<dbReference type="EMBL" id="NMVI01000027">
    <property type="protein sequence ID" value="OYN84545.1"/>
    <property type="molecule type" value="Genomic_DNA"/>
</dbReference>
<feature type="chain" id="PRO_5038969204" description="DUF4352 domain-containing protein" evidence="2">
    <location>
        <begin position="27"/>
        <end position="227"/>
    </location>
</feature>
<feature type="compositionally biased region" description="Low complexity" evidence="1">
    <location>
        <begin position="29"/>
        <end position="85"/>
    </location>
</feature>
<dbReference type="RefSeq" id="WP_094451610.1">
    <property type="nucleotide sequence ID" value="NZ_NMVI01000027.1"/>
</dbReference>
<feature type="region of interest" description="Disordered" evidence="1">
    <location>
        <begin position="29"/>
        <end position="100"/>
    </location>
</feature>
<protein>
    <recommendedName>
        <fullName evidence="5">DUF4352 domain-containing protein</fullName>
    </recommendedName>
</protein>
<reference evidence="3 4" key="1">
    <citation type="submission" date="2017-07" db="EMBL/GenBank/DDBJ databases">
        <title>Draft whole genome sequences of clinical Proprionibacteriaceae strains.</title>
        <authorList>
            <person name="Bernier A.-M."/>
            <person name="Bernard K."/>
            <person name="Domingo M.-C."/>
        </authorList>
    </citation>
    <scope>NUCLEOTIDE SEQUENCE [LARGE SCALE GENOMIC DNA]</scope>
    <source>
        <strain evidence="3 4">NML 160184</strain>
    </source>
</reference>
<evidence type="ECO:0000256" key="1">
    <source>
        <dbReference type="SAM" id="MobiDB-lite"/>
    </source>
</evidence>
<evidence type="ECO:0000313" key="4">
    <source>
        <dbReference type="Proteomes" id="UP000216533"/>
    </source>
</evidence>
<dbReference type="Proteomes" id="UP000216533">
    <property type="component" value="Unassembled WGS sequence"/>
</dbReference>
<evidence type="ECO:0000256" key="2">
    <source>
        <dbReference type="SAM" id="SignalP"/>
    </source>
</evidence>
<name>A0A255E4V0_9ACTN</name>
<sequence>MSRITSSAKLARLGAGLAAAALVAVAGCSQPEAGGEPTTPVETTTVEVPATTTPAETTSTSEPSSSETSSSESSSSSPETSSSSGAEDRPLDSVQDEVTVGETVQTPFWDVTVKDYTRAETDVSLELEVCNAYQPEDREDAEITLDHWYLIAYDGETSTPEDAKPIALSEFENLQAGDFEGTLSEGECTSDTVTLEVAPDIIISSVAFSDGRFEDGANQISWSFAGE</sequence>
<comment type="caution">
    <text evidence="3">The sequence shown here is derived from an EMBL/GenBank/DDBJ whole genome shotgun (WGS) entry which is preliminary data.</text>
</comment>
<accession>A0A255E4V0</accession>
<evidence type="ECO:0000313" key="3">
    <source>
        <dbReference type="EMBL" id="OYN84545.1"/>
    </source>
</evidence>
<dbReference type="PROSITE" id="PS51257">
    <property type="entry name" value="PROKAR_LIPOPROTEIN"/>
    <property type="match status" value="1"/>
</dbReference>
<evidence type="ECO:0008006" key="5">
    <source>
        <dbReference type="Google" id="ProtNLM"/>
    </source>
</evidence>
<feature type="signal peptide" evidence="2">
    <location>
        <begin position="1"/>
        <end position="26"/>
    </location>
</feature>
<organism evidence="3 4">
    <name type="scientific">Parenemella sanctibonifatiensis</name>
    <dbReference type="NCBI Taxonomy" id="2016505"/>
    <lineage>
        <taxon>Bacteria</taxon>
        <taxon>Bacillati</taxon>
        <taxon>Actinomycetota</taxon>
        <taxon>Actinomycetes</taxon>
        <taxon>Propionibacteriales</taxon>
        <taxon>Propionibacteriaceae</taxon>
        <taxon>Parenemella</taxon>
    </lineage>
</organism>
<dbReference type="AlphaFoldDB" id="A0A255E4V0"/>
<keyword evidence="2" id="KW-0732">Signal</keyword>
<proteinExistence type="predicted"/>